<dbReference type="InterPro" id="IPR037177">
    <property type="entry name" value="DLC_sf"/>
</dbReference>
<keyword evidence="2" id="KW-1185">Reference proteome</keyword>
<sequence>MDSCLSLNYSTPHINQHCIMIPNLQERDVSCHMPNTTSTPINSLEMDTHEKQPRGSLGACISGAGIRRLEPDLAACSRQPSKAVSWSCGLRRSFSLGEIQAYAGGGQRSEEAKDFVEARKSVSHVEANISTVASSLQVKVLVADMPAFMQVHAFRCARRTYDSLQKFSSKHMAYNLKKEFDGVYGPAWHCIVGSSFGSFVTHSTGYFLYFSMEKIFVLVYRTKGDRGRGSLEEA</sequence>
<evidence type="ECO:0008006" key="3">
    <source>
        <dbReference type="Google" id="ProtNLM"/>
    </source>
</evidence>
<gene>
    <name evidence="1" type="ORF">HUJ06_028581</name>
</gene>
<protein>
    <recommendedName>
        <fullName evidence="3">Dynein light chain</fullName>
    </recommendedName>
</protein>
<dbReference type="EMBL" id="DUZY01000002">
    <property type="protein sequence ID" value="DAD27113.1"/>
    <property type="molecule type" value="Genomic_DNA"/>
</dbReference>
<dbReference type="InterPro" id="IPR001372">
    <property type="entry name" value="Dynein_light_chain_typ-1/2"/>
</dbReference>
<dbReference type="FunFam" id="3.30.740.10:FF:000003">
    <property type="entry name" value="Dynein light chain"/>
    <property type="match status" value="1"/>
</dbReference>
<dbReference type="SMART" id="SM01375">
    <property type="entry name" value="Dynein_light"/>
    <property type="match status" value="1"/>
</dbReference>
<dbReference type="PANTHER" id="PTHR11886">
    <property type="entry name" value="DYNEIN LIGHT CHAIN"/>
    <property type="match status" value="1"/>
</dbReference>
<reference evidence="1 2" key="1">
    <citation type="journal article" date="2020" name="Mol. Biol. Evol.">
        <title>Distinct Expression and Methylation Patterns for Genes with Different Fates following a Single Whole-Genome Duplication in Flowering Plants.</title>
        <authorList>
            <person name="Shi T."/>
            <person name="Rahmani R.S."/>
            <person name="Gugger P.F."/>
            <person name="Wang M."/>
            <person name="Li H."/>
            <person name="Zhang Y."/>
            <person name="Li Z."/>
            <person name="Wang Q."/>
            <person name="Van de Peer Y."/>
            <person name="Marchal K."/>
            <person name="Chen J."/>
        </authorList>
    </citation>
    <scope>NUCLEOTIDE SEQUENCE [LARGE SCALE GENOMIC DNA]</scope>
    <source>
        <tissue evidence="1">Leaf</tissue>
    </source>
</reference>
<evidence type="ECO:0000313" key="2">
    <source>
        <dbReference type="Proteomes" id="UP000607653"/>
    </source>
</evidence>
<dbReference type="SUPFAM" id="SSF54648">
    <property type="entry name" value="DLC"/>
    <property type="match status" value="1"/>
</dbReference>
<name>A0A822Y521_NELNU</name>
<accession>A0A822Y521</accession>
<comment type="caution">
    <text evidence="1">The sequence shown here is derived from an EMBL/GenBank/DDBJ whole genome shotgun (WGS) entry which is preliminary data.</text>
</comment>
<organism evidence="1 2">
    <name type="scientific">Nelumbo nucifera</name>
    <name type="common">Sacred lotus</name>
    <dbReference type="NCBI Taxonomy" id="4432"/>
    <lineage>
        <taxon>Eukaryota</taxon>
        <taxon>Viridiplantae</taxon>
        <taxon>Streptophyta</taxon>
        <taxon>Embryophyta</taxon>
        <taxon>Tracheophyta</taxon>
        <taxon>Spermatophyta</taxon>
        <taxon>Magnoliopsida</taxon>
        <taxon>Proteales</taxon>
        <taxon>Nelumbonaceae</taxon>
        <taxon>Nelumbo</taxon>
    </lineage>
</organism>
<dbReference type="PANTHER" id="PTHR11886:SF37">
    <property type="entry name" value="DYNEIN LIGHT CHAIN"/>
    <property type="match status" value="1"/>
</dbReference>
<dbReference type="Gene3D" id="3.30.740.10">
    <property type="entry name" value="Protein Inhibitor Of Neuronal Nitric Oxide Synthase"/>
    <property type="match status" value="1"/>
</dbReference>
<proteinExistence type="predicted"/>
<dbReference type="GO" id="GO:0030286">
    <property type="term" value="C:dynein complex"/>
    <property type="evidence" value="ECO:0007669"/>
    <property type="project" value="InterPro"/>
</dbReference>
<dbReference type="AlphaFoldDB" id="A0A822Y521"/>
<dbReference type="Proteomes" id="UP000607653">
    <property type="component" value="Unassembled WGS sequence"/>
</dbReference>
<evidence type="ECO:0000313" key="1">
    <source>
        <dbReference type="EMBL" id="DAD27113.1"/>
    </source>
</evidence>
<dbReference type="Pfam" id="PF01221">
    <property type="entry name" value="Dynein_light"/>
    <property type="match status" value="1"/>
</dbReference>
<dbReference type="GO" id="GO:0007017">
    <property type="term" value="P:microtubule-based process"/>
    <property type="evidence" value="ECO:0007669"/>
    <property type="project" value="InterPro"/>
</dbReference>